<dbReference type="EMBL" id="CP137757">
    <property type="protein sequence ID" value="WPF24634.1"/>
    <property type="molecule type" value="Genomic_DNA"/>
</dbReference>
<gene>
    <name evidence="2" type="ORF">Q0N40_08860</name>
</gene>
<feature type="compositionally biased region" description="Polar residues" evidence="1">
    <location>
        <begin position="330"/>
        <end position="369"/>
    </location>
</feature>
<dbReference type="KEGG" id="cpsk:Q0N40_08860"/>
<protein>
    <submittedName>
        <fullName evidence="2">Uncharacterized protein</fullName>
    </submittedName>
</protein>
<keyword evidence="3" id="KW-1185">Reference proteome</keyword>
<dbReference type="RefSeq" id="WP_221924277.1">
    <property type="nucleotide sequence ID" value="NZ_CP137757.1"/>
</dbReference>
<proteinExistence type="predicted"/>
<feature type="compositionally biased region" description="Polar residues" evidence="1">
    <location>
        <begin position="257"/>
        <end position="286"/>
    </location>
</feature>
<dbReference type="AlphaFoldDB" id="A0AAU0PW56"/>
<feature type="compositionally biased region" description="Low complexity" evidence="1">
    <location>
        <begin position="370"/>
        <end position="384"/>
    </location>
</feature>
<evidence type="ECO:0000313" key="3">
    <source>
        <dbReference type="Proteomes" id="UP001174314"/>
    </source>
</evidence>
<dbReference type="Proteomes" id="UP001174314">
    <property type="component" value="Chromosome"/>
</dbReference>
<accession>A0AAU0PW56</accession>
<name>A0AAU0PW56_9CORY</name>
<sequence>MSTLSQQIDCAAEYSAASHALMLGAAFSGVLYHPVVSGNQLKIDVMRASGVEWDPLRESADTLRRMIPYFMAVRSSGGRASDSLVDVAEGLTSEAMDKVGEWLISLADGHSATAESSDACADALQSVMEDTDSAMEDVVDLFTTVVETGLPLILPLPPPAKKIAMHALTQVGNAAGLLLLNQVKARDRAIGEALGTLSTHCSEQVSVCGACPVELPKPLQHCDAVTSRGGDGVLSVVPRNESSPIVSVCPSPRTPVSPGTSMPMSSCELSTGQGESANRLQPANEEQSTDQRDSSVPTRQPASNPSASSCQSPSSSQCSPSAQSEAESVQKVTPQPLDASSSGRTCTQMASGLTIESTQGAPDWNQKTPESSALSGGESGSAEGTRGPSSIRLDVSVQQPLEAVAEEETHVGRPVEPAPGATADDTTSHLGITVEKAGAW</sequence>
<reference evidence="2 3" key="1">
    <citation type="submission" date="2023-10" db="EMBL/GenBank/DDBJ databases">
        <title>complete genome sequence of Corynebacterium pseudokroppenstedtii P15-C1.</title>
        <authorList>
            <person name="Bruggemann H."/>
            <person name="Poehlein A."/>
        </authorList>
    </citation>
    <scope>NUCLEOTIDE SEQUENCE [LARGE SCALE GENOMIC DNA]</scope>
    <source>
        <strain evidence="2 3">P15_C1</strain>
    </source>
</reference>
<evidence type="ECO:0000313" key="2">
    <source>
        <dbReference type="EMBL" id="WPF24634.1"/>
    </source>
</evidence>
<evidence type="ECO:0000256" key="1">
    <source>
        <dbReference type="SAM" id="MobiDB-lite"/>
    </source>
</evidence>
<feature type="compositionally biased region" description="Low complexity" evidence="1">
    <location>
        <begin position="300"/>
        <end position="327"/>
    </location>
</feature>
<feature type="region of interest" description="Disordered" evidence="1">
    <location>
        <begin position="233"/>
        <end position="440"/>
    </location>
</feature>
<organism evidence="2 3">
    <name type="scientific">Corynebacterium pseudokroppenstedtii</name>
    <dbReference type="NCBI Taxonomy" id="2804917"/>
    <lineage>
        <taxon>Bacteria</taxon>
        <taxon>Bacillati</taxon>
        <taxon>Actinomycetota</taxon>
        <taxon>Actinomycetes</taxon>
        <taxon>Mycobacteriales</taxon>
        <taxon>Corynebacteriaceae</taxon>
        <taxon>Corynebacterium</taxon>
    </lineage>
</organism>